<dbReference type="InterPro" id="IPR036249">
    <property type="entry name" value="Thioredoxin-like_sf"/>
</dbReference>
<dbReference type="Pfam" id="PF00085">
    <property type="entry name" value="Thioredoxin"/>
    <property type="match status" value="2"/>
</dbReference>
<evidence type="ECO:0000256" key="2">
    <source>
        <dbReference type="ARBA" id="ARBA00004319"/>
    </source>
</evidence>
<feature type="domain" description="Thioredoxin" evidence="15">
    <location>
        <begin position="345"/>
        <end position="473"/>
    </location>
</feature>
<dbReference type="InterPro" id="IPR005792">
    <property type="entry name" value="Prot_disulphide_isomerase"/>
</dbReference>
<dbReference type="Pfam" id="PF13848">
    <property type="entry name" value="Thioredoxin_6"/>
    <property type="match status" value="1"/>
</dbReference>
<evidence type="ECO:0000259" key="15">
    <source>
        <dbReference type="PROSITE" id="PS51352"/>
    </source>
</evidence>
<sequence>MKVLAFLCAVLLGAVVRADEDSLVLVLTKDTFHEAISSNENILVEFYAPWCGHCKALEPEYNKAAKMIEEGGMDFTLAKVDATVEKELAEEYKVQGYPTIKFFKNGVPREYSGGRKANDIIAWLEKSTGPVVTELATAAEIKAFNDKADVSIVGYFPSNETDEAKAYISAADSGIEGLNFALCINPETTKEMEAEVNTVVLYKKFDDGKSVFPAADSNWTTESIVRFISDERLPYVTLFSDETAPIIFGGSIKNHLLSFFASDDEKYETYMENLKVIGKEFRGKVIVVHIDSKKEESERIMEFFGITKDDLPAIRIIHLSEDMKKYRPDFQEIETEKLRGFVQGFLDGTITPHLNTEEVPEDWDAKPVKVLVGKNFKEVALDETKHAFVEFYAPWCGHCKQLAPIWDKLGEHYKDNDQIVIAKMDSTKNEVDGIQITGFPTIKFFPKGSKEGHDYVGGRTQEDLIQYVEDRLAGKPLEKGEEVDEGMDTMEDDMNDDPAMPEEEEEDGATRDEL</sequence>
<dbReference type="EnsemblMetazoa" id="XM_003382762.3">
    <property type="protein sequence ID" value="XP_003382810.1"/>
    <property type="gene ID" value="LOC100639177"/>
</dbReference>
<gene>
    <name evidence="16" type="primary">100639177</name>
</gene>
<feature type="region of interest" description="Disordered" evidence="14">
    <location>
        <begin position="475"/>
        <end position="514"/>
    </location>
</feature>
<evidence type="ECO:0000256" key="3">
    <source>
        <dbReference type="ARBA" id="ARBA00006347"/>
    </source>
</evidence>
<dbReference type="PANTHER" id="PTHR18929">
    <property type="entry name" value="PROTEIN DISULFIDE ISOMERASE"/>
    <property type="match status" value="1"/>
</dbReference>
<dbReference type="GO" id="GO:0006457">
    <property type="term" value="P:protein folding"/>
    <property type="evidence" value="ECO:0007669"/>
    <property type="project" value="TreeGrafter"/>
</dbReference>
<evidence type="ECO:0000256" key="8">
    <source>
        <dbReference type="ARBA" id="ARBA00023157"/>
    </source>
</evidence>
<dbReference type="NCBIfam" id="TIGR01126">
    <property type="entry name" value="pdi_dom"/>
    <property type="match status" value="2"/>
</dbReference>
<name>A0A1X7VSB8_AMPQE</name>
<evidence type="ECO:0000256" key="13">
    <source>
        <dbReference type="RuleBase" id="RU361130"/>
    </source>
</evidence>
<reference evidence="17" key="1">
    <citation type="journal article" date="2010" name="Nature">
        <title>The Amphimedon queenslandica genome and the evolution of animal complexity.</title>
        <authorList>
            <person name="Srivastava M."/>
            <person name="Simakov O."/>
            <person name="Chapman J."/>
            <person name="Fahey B."/>
            <person name="Gauthier M.E."/>
            <person name="Mitros T."/>
            <person name="Richards G.S."/>
            <person name="Conaco C."/>
            <person name="Dacre M."/>
            <person name="Hellsten U."/>
            <person name="Larroux C."/>
            <person name="Putnam N.H."/>
            <person name="Stanke M."/>
            <person name="Adamska M."/>
            <person name="Darling A."/>
            <person name="Degnan S.M."/>
            <person name="Oakley T.H."/>
            <person name="Plachetzki D.C."/>
            <person name="Zhai Y."/>
            <person name="Adamski M."/>
            <person name="Calcino A."/>
            <person name="Cummins S.F."/>
            <person name="Goodstein D.M."/>
            <person name="Harris C."/>
            <person name="Jackson D.J."/>
            <person name="Leys S.P."/>
            <person name="Shu S."/>
            <person name="Woodcroft B.J."/>
            <person name="Vervoort M."/>
            <person name="Kosik K.S."/>
            <person name="Manning G."/>
            <person name="Degnan B.M."/>
            <person name="Rokhsar D.S."/>
        </authorList>
    </citation>
    <scope>NUCLEOTIDE SEQUENCE [LARGE SCALE GENOMIC DNA]</scope>
</reference>
<evidence type="ECO:0000256" key="5">
    <source>
        <dbReference type="ARBA" id="ARBA00022729"/>
    </source>
</evidence>
<keyword evidence="8 11" id="KW-1015">Disulfide bond</keyword>
<dbReference type="AlphaFoldDB" id="A0A1X7VSB8"/>
<protein>
    <recommendedName>
        <fullName evidence="4 13">Protein disulfide-isomerase</fullName>
        <ecNumber evidence="4 13">5.3.4.1</ecNumber>
    </recommendedName>
</protein>
<comment type="similarity">
    <text evidence="3 12">Belongs to the protein disulfide isomerase family.</text>
</comment>
<evidence type="ECO:0000313" key="16">
    <source>
        <dbReference type="EnsemblMetazoa" id="Aqu2.1.43276_001"/>
    </source>
</evidence>
<feature type="compositionally biased region" description="Acidic residues" evidence="14">
    <location>
        <begin position="481"/>
        <end position="507"/>
    </location>
</feature>
<dbReference type="STRING" id="400682.A0A1X7VSB8"/>
<dbReference type="FunFam" id="3.40.30.10:FF:000023">
    <property type="entry name" value="Protein disulfide-isomerase"/>
    <property type="match status" value="1"/>
</dbReference>
<dbReference type="FunFam" id="3.40.30.10:FF:000027">
    <property type="entry name" value="protein disulfide-isomerase A2"/>
    <property type="match status" value="1"/>
</dbReference>
<dbReference type="InterPro" id="IPR005788">
    <property type="entry name" value="PDI_thioredoxin-like_dom"/>
</dbReference>
<evidence type="ECO:0000256" key="9">
    <source>
        <dbReference type="ARBA" id="ARBA00023235"/>
    </source>
</evidence>
<dbReference type="Gene3D" id="3.40.30.10">
    <property type="entry name" value="Glutaredoxin"/>
    <property type="match status" value="4"/>
</dbReference>
<reference evidence="16" key="2">
    <citation type="submission" date="2017-05" db="UniProtKB">
        <authorList>
            <consortium name="EnsemblMetazoa"/>
        </authorList>
    </citation>
    <scope>IDENTIFICATION</scope>
</reference>
<feature type="disulfide bond" description="Redox-active" evidence="11">
    <location>
        <begin position="51"/>
        <end position="54"/>
    </location>
</feature>
<dbReference type="GO" id="GO:0003756">
    <property type="term" value="F:protein disulfide isomerase activity"/>
    <property type="evidence" value="ECO:0007669"/>
    <property type="project" value="UniProtKB-EC"/>
</dbReference>
<evidence type="ECO:0000256" key="7">
    <source>
        <dbReference type="ARBA" id="ARBA00022824"/>
    </source>
</evidence>
<keyword evidence="6" id="KW-0677">Repeat</keyword>
<dbReference type="PANTHER" id="PTHR18929:SF240">
    <property type="entry name" value="PROTEIN DISULFIDE-ISOMERASE"/>
    <property type="match status" value="1"/>
</dbReference>
<dbReference type="FunCoup" id="A0A1X7VSB8">
    <property type="interactions" value="731"/>
</dbReference>
<feature type="chain" id="PRO_5010755986" description="Protein disulfide-isomerase" evidence="13">
    <location>
        <begin position="19"/>
        <end position="514"/>
    </location>
</feature>
<evidence type="ECO:0000256" key="6">
    <source>
        <dbReference type="ARBA" id="ARBA00022737"/>
    </source>
</evidence>
<dbReference type="SUPFAM" id="SSF52833">
    <property type="entry name" value="Thioredoxin-like"/>
    <property type="match status" value="4"/>
</dbReference>
<keyword evidence="17" id="KW-1185">Reference proteome</keyword>
<organism evidence="16">
    <name type="scientific">Amphimedon queenslandica</name>
    <name type="common">Sponge</name>
    <dbReference type="NCBI Taxonomy" id="400682"/>
    <lineage>
        <taxon>Eukaryota</taxon>
        <taxon>Metazoa</taxon>
        <taxon>Porifera</taxon>
        <taxon>Demospongiae</taxon>
        <taxon>Heteroscleromorpha</taxon>
        <taxon>Haplosclerida</taxon>
        <taxon>Niphatidae</taxon>
        <taxon>Amphimedon</taxon>
    </lineage>
</organism>
<dbReference type="KEGG" id="aqu:100639177"/>
<dbReference type="GO" id="GO:0005788">
    <property type="term" value="C:endoplasmic reticulum lumen"/>
    <property type="evidence" value="ECO:0007669"/>
    <property type="project" value="UniProtKB-SubCell"/>
</dbReference>
<dbReference type="CDD" id="cd02995">
    <property type="entry name" value="PDI_a_PDI_a'_C"/>
    <property type="match status" value="1"/>
</dbReference>
<dbReference type="InterPro" id="IPR013766">
    <property type="entry name" value="Thioredoxin_domain"/>
</dbReference>
<dbReference type="Proteomes" id="UP000007879">
    <property type="component" value="Unassembled WGS sequence"/>
</dbReference>
<evidence type="ECO:0000256" key="10">
    <source>
        <dbReference type="ARBA" id="ARBA00023284"/>
    </source>
</evidence>
<dbReference type="PRINTS" id="PR00421">
    <property type="entry name" value="THIOREDOXIN"/>
</dbReference>
<feature type="disulfide bond" description="Redox-active" evidence="11">
    <location>
        <begin position="396"/>
        <end position="399"/>
    </location>
</feature>
<dbReference type="EC" id="5.3.4.1" evidence="4 13"/>
<feature type="signal peptide" evidence="13">
    <location>
        <begin position="1"/>
        <end position="18"/>
    </location>
</feature>
<evidence type="ECO:0000256" key="11">
    <source>
        <dbReference type="PIRSR" id="PIRSR605792-51"/>
    </source>
</evidence>
<evidence type="ECO:0000256" key="12">
    <source>
        <dbReference type="RuleBase" id="RU004208"/>
    </source>
</evidence>
<evidence type="ECO:0000256" key="1">
    <source>
        <dbReference type="ARBA" id="ARBA00001182"/>
    </source>
</evidence>
<keyword evidence="7" id="KW-0256">Endoplasmic reticulum</keyword>
<proteinExistence type="inferred from homology"/>
<keyword evidence="9 13" id="KW-0413">Isomerase</keyword>
<dbReference type="CDD" id="cd02981">
    <property type="entry name" value="PDI_b_family"/>
    <property type="match status" value="1"/>
</dbReference>
<dbReference type="InterPro" id="IPR017937">
    <property type="entry name" value="Thioredoxin_CS"/>
</dbReference>
<dbReference type="FunFam" id="3.40.30.10:FF:000042">
    <property type="entry name" value="protein disulfide-isomerase A2"/>
    <property type="match status" value="1"/>
</dbReference>
<keyword evidence="10 11" id="KW-0676">Redox-active center</keyword>
<feature type="domain" description="Thioredoxin" evidence="15">
    <location>
        <begin position="12"/>
        <end position="129"/>
    </location>
</feature>
<keyword evidence="5 13" id="KW-0732">Signal</keyword>
<accession>A0A1X7VSB8</accession>
<dbReference type="NCBIfam" id="TIGR01130">
    <property type="entry name" value="ER_PDI_fam"/>
    <property type="match status" value="1"/>
</dbReference>
<dbReference type="PROSITE" id="PS51352">
    <property type="entry name" value="THIOREDOXIN_2"/>
    <property type="match status" value="2"/>
</dbReference>
<dbReference type="OrthoDB" id="72053at2759"/>
<dbReference type="InParanoid" id="A0A1X7VSB8"/>
<dbReference type="EnsemblMetazoa" id="Aqu2.1.43276_001">
    <property type="protein sequence ID" value="Aqu2.1.43276_001"/>
    <property type="gene ID" value="Aqu2.1.43276"/>
</dbReference>
<comment type="catalytic activity">
    <reaction evidence="1 13">
        <text>Catalyzes the rearrangement of -S-S- bonds in proteins.</text>
        <dbReference type="EC" id="5.3.4.1"/>
    </reaction>
</comment>
<dbReference type="CDD" id="cd02982">
    <property type="entry name" value="PDI_b'_family"/>
    <property type="match status" value="1"/>
</dbReference>
<dbReference type="eggNOG" id="KOG0190">
    <property type="taxonomic scope" value="Eukaryota"/>
</dbReference>
<dbReference type="CDD" id="cd02961">
    <property type="entry name" value="PDI_a_family"/>
    <property type="match status" value="1"/>
</dbReference>
<evidence type="ECO:0000256" key="4">
    <source>
        <dbReference type="ARBA" id="ARBA00012723"/>
    </source>
</evidence>
<dbReference type="PROSITE" id="PS00194">
    <property type="entry name" value="THIOREDOXIN_1"/>
    <property type="match status" value="2"/>
</dbReference>
<dbReference type="GO" id="GO:0034976">
    <property type="term" value="P:response to endoplasmic reticulum stress"/>
    <property type="evidence" value="ECO:0007669"/>
    <property type="project" value="TreeGrafter"/>
</dbReference>
<evidence type="ECO:0000256" key="14">
    <source>
        <dbReference type="SAM" id="MobiDB-lite"/>
    </source>
</evidence>
<evidence type="ECO:0000313" key="17">
    <source>
        <dbReference type="Proteomes" id="UP000007879"/>
    </source>
</evidence>
<comment type="subcellular location">
    <subcellularLocation>
        <location evidence="2">Endoplasmic reticulum lumen</location>
    </subcellularLocation>
</comment>